<organism evidence="1 2">
    <name type="scientific">Blautia producta</name>
    <dbReference type="NCBI Taxonomy" id="33035"/>
    <lineage>
        <taxon>Bacteria</taxon>
        <taxon>Bacillati</taxon>
        <taxon>Bacillota</taxon>
        <taxon>Clostridia</taxon>
        <taxon>Lachnospirales</taxon>
        <taxon>Lachnospiraceae</taxon>
        <taxon>Blautia</taxon>
    </lineage>
</organism>
<name>A0ABZ0UAF3_9FIRM</name>
<dbReference type="Proteomes" id="UP001325248">
    <property type="component" value="Chromosome"/>
</dbReference>
<protein>
    <recommendedName>
        <fullName evidence="3">Plasmid segregation centromere-binding protein ParR</fullName>
    </recommendedName>
</protein>
<proteinExistence type="predicted"/>
<keyword evidence="2" id="KW-1185">Reference proteome</keyword>
<evidence type="ECO:0000313" key="2">
    <source>
        <dbReference type="Proteomes" id="UP001325248"/>
    </source>
</evidence>
<reference evidence="1" key="1">
    <citation type="submission" date="2023-10" db="EMBL/GenBank/DDBJ databases">
        <title>Genome sequence of Blautia coccoides DSM 935.</title>
        <authorList>
            <person name="Boeer T."/>
            <person name="Bengelsdorf F.R."/>
            <person name="Daniel R."/>
            <person name="Poehlein A."/>
        </authorList>
    </citation>
    <scope>NUCLEOTIDE SEQUENCE [LARGE SCALE GENOMIC DNA]</scope>
    <source>
        <strain evidence="1">DSM 935</strain>
    </source>
</reference>
<accession>A0ABZ0UAF3</accession>
<evidence type="ECO:0000313" key="1">
    <source>
        <dbReference type="EMBL" id="WPX73050.1"/>
    </source>
</evidence>
<evidence type="ECO:0008006" key="3">
    <source>
        <dbReference type="Google" id="ProtNLM"/>
    </source>
</evidence>
<gene>
    <name evidence="1" type="ORF">BLCOC_13910</name>
</gene>
<sequence>MSRPVFSFRPNLNNLEHNRAWEILCSVPEGQKNQYLVEAILKKEDGKWLAKMVREAVRDGLKSGGAEPFMKQEAEEIPDQMMEFLFQMEQE</sequence>
<dbReference type="EMBL" id="CP136422">
    <property type="protein sequence ID" value="WPX73050.1"/>
    <property type="molecule type" value="Genomic_DNA"/>
</dbReference>